<dbReference type="Gene3D" id="3.90.226.10">
    <property type="entry name" value="2-enoyl-CoA Hydratase, Chain A, domain 1"/>
    <property type="match status" value="1"/>
</dbReference>
<feature type="transmembrane region" description="Helical" evidence="5">
    <location>
        <begin position="279"/>
        <end position="298"/>
    </location>
</feature>
<reference evidence="9" key="1">
    <citation type="journal article" date="2013" name="Extremophiles">
        <title>Proteinivorax tanatarense gen. nov., sp. nov., an anaerobic, haloalkaliphilic, proteolytic bacterium isolated from a decaying algal bloom, and proposal of Proteinivoraceae fam. nov.</title>
        <authorList>
            <person name="Kevbrin V."/>
            <person name="Boltyanskaya Y."/>
            <person name="Zhilina T."/>
            <person name="Kolganova T."/>
            <person name="Lavrentjeva E."/>
            <person name="Kuznetsov B."/>
        </authorList>
    </citation>
    <scope>NUCLEOTIDE SEQUENCE</scope>
    <source>
        <strain evidence="9">Z-910T</strain>
    </source>
</reference>
<evidence type="ECO:0000256" key="2">
    <source>
        <dbReference type="ARBA" id="ARBA00022692"/>
    </source>
</evidence>
<sequence>MKKLFSIALLSMLFFTFFSGIVYGDTDQVVYVITIDGTIDNALPRTLNRAFNEAEMKGADLIVLEINTPGGYVRRAKEIRDTIVGSNIPVYAYVNNQAISAGAFLALSADAIYMTDAATMGDAEVIVGSQTADEKALSDWDAAMRSAAERNGRDPEIATAMVRRESEIDGLVQSGHLLTLTTSQAIEYGYCEGVYPTRAEMLKDLGYGDHKVIEFTEAWAESFARFITSPYVGGILLSIGMAAFFIEIISPGFGVFGITGVTCFILFFAGHLIADLAQWEHIVVFILGLILILVDIFAAGFGMLGIGGIALVILSIFLTAETASDGFIMIAISIPFTILILVGSWKFISKSDVIKRLILSDREDVDKGYVASSKYDDLLGKKGVALTTLRPTGSAEIEGKRYDVMTEGGYIAAKEKVEVVKVGSNSIVVRKY</sequence>
<accession>A0AAU7VI92</accession>
<feature type="domain" description="NfeD1b N-terminal" evidence="8">
    <location>
        <begin position="29"/>
        <end position="213"/>
    </location>
</feature>
<evidence type="ECO:0000256" key="4">
    <source>
        <dbReference type="ARBA" id="ARBA00023136"/>
    </source>
</evidence>
<proteinExistence type="predicted"/>
<feature type="transmembrane region" description="Helical" evidence="5">
    <location>
        <begin position="223"/>
        <end position="246"/>
    </location>
</feature>
<evidence type="ECO:0000313" key="9">
    <source>
        <dbReference type="EMBL" id="XBX73731.1"/>
    </source>
</evidence>
<comment type="subcellular location">
    <subcellularLocation>
        <location evidence="1">Membrane</location>
        <topology evidence="1">Multi-pass membrane protein</topology>
    </subcellularLocation>
</comment>
<dbReference type="Pfam" id="PF25145">
    <property type="entry name" value="NfeD1b_N"/>
    <property type="match status" value="1"/>
</dbReference>
<dbReference type="GO" id="GO:0005886">
    <property type="term" value="C:plasma membrane"/>
    <property type="evidence" value="ECO:0007669"/>
    <property type="project" value="TreeGrafter"/>
</dbReference>
<dbReference type="Pfam" id="PF01957">
    <property type="entry name" value="NfeD"/>
    <property type="match status" value="1"/>
</dbReference>
<dbReference type="Gene3D" id="2.40.50.140">
    <property type="entry name" value="Nucleic acid-binding proteins"/>
    <property type="match status" value="1"/>
</dbReference>
<dbReference type="AlphaFoldDB" id="A0AAU7VI92"/>
<feature type="domain" description="NfeD integral membrane" evidence="7">
    <location>
        <begin position="232"/>
        <end position="342"/>
    </location>
</feature>
<evidence type="ECO:0000259" key="6">
    <source>
        <dbReference type="Pfam" id="PF01957"/>
    </source>
</evidence>
<dbReference type="InterPro" id="IPR056738">
    <property type="entry name" value="NfeD1b_N"/>
</dbReference>
<name>A0AAU7VI92_9FIRM</name>
<evidence type="ECO:0000259" key="7">
    <source>
        <dbReference type="Pfam" id="PF24961"/>
    </source>
</evidence>
<dbReference type="SUPFAM" id="SSF52096">
    <property type="entry name" value="ClpP/crotonase"/>
    <property type="match status" value="1"/>
</dbReference>
<dbReference type="InterPro" id="IPR052165">
    <property type="entry name" value="Membrane_assoc_protease"/>
</dbReference>
<dbReference type="PANTHER" id="PTHR33507">
    <property type="entry name" value="INNER MEMBRANE PROTEIN YBBJ"/>
    <property type="match status" value="1"/>
</dbReference>
<dbReference type="RefSeq" id="WP_350342493.1">
    <property type="nucleotide sequence ID" value="NZ_CP158367.1"/>
</dbReference>
<feature type="domain" description="NfeD-like C-terminal" evidence="6">
    <location>
        <begin position="376"/>
        <end position="431"/>
    </location>
</feature>
<dbReference type="EMBL" id="CP158367">
    <property type="protein sequence ID" value="XBX73731.1"/>
    <property type="molecule type" value="Genomic_DNA"/>
</dbReference>
<keyword evidence="2 5" id="KW-0812">Transmembrane</keyword>
<dbReference type="Pfam" id="PF24961">
    <property type="entry name" value="NfeD_membrane"/>
    <property type="match status" value="1"/>
</dbReference>
<dbReference type="PANTHER" id="PTHR33507:SF3">
    <property type="entry name" value="INNER MEMBRANE PROTEIN YBBJ"/>
    <property type="match status" value="1"/>
</dbReference>
<reference evidence="9" key="2">
    <citation type="submission" date="2024-06" db="EMBL/GenBank/DDBJ databases">
        <authorList>
            <person name="Petrova K.O."/>
            <person name="Toshchakov S.V."/>
            <person name="Boltjanskaja Y.V."/>
            <person name="Kevbrin V."/>
        </authorList>
    </citation>
    <scope>NUCLEOTIDE SEQUENCE</scope>
    <source>
        <strain evidence="9">Z-910T</strain>
    </source>
</reference>
<keyword evidence="3 5" id="KW-1133">Transmembrane helix</keyword>
<dbReference type="CDD" id="cd07021">
    <property type="entry name" value="Clp_protease_NfeD_like"/>
    <property type="match status" value="1"/>
</dbReference>
<dbReference type="InterPro" id="IPR012340">
    <property type="entry name" value="NA-bd_OB-fold"/>
</dbReference>
<evidence type="ECO:0000256" key="1">
    <source>
        <dbReference type="ARBA" id="ARBA00004141"/>
    </source>
</evidence>
<organism evidence="9">
    <name type="scientific">Proteinivorax tanatarense</name>
    <dbReference type="NCBI Taxonomy" id="1260629"/>
    <lineage>
        <taxon>Bacteria</taxon>
        <taxon>Bacillati</taxon>
        <taxon>Bacillota</taxon>
        <taxon>Clostridia</taxon>
        <taxon>Eubacteriales</taxon>
        <taxon>Proteinivoracaceae</taxon>
        <taxon>Proteinivorax</taxon>
    </lineage>
</organism>
<evidence type="ECO:0000259" key="8">
    <source>
        <dbReference type="Pfam" id="PF25145"/>
    </source>
</evidence>
<gene>
    <name evidence="9" type="ORF">PRVXT_001732</name>
</gene>
<evidence type="ECO:0000256" key="3">
    <source>
        <dbReference type="ARBA" id="ARBA00022989"/>
    </source>
</evidence>
<evidence type="ECO:0000256" key="5">
    <source>
        <dbReference type="SAM" id="Phobius"/>
    </source>
</evidence>
<dbReference type="InterPro" id="IPR056739">
    <property type="entry name" value="NfeD_membrane"/>
</dbReference>
<dbReference type="InterPro" id="IPR002810">
    <property type="entry name" value="NfeD-like_C"/>
</dbReference>
<feature type="transmembrane region" description="Helical" evidence="5">
    <location>
        <begin position="253"/>
        <end position="273"/>
    </location>
</feature>
<keyword evidence="4 5" id="KW-0472">Membrane</keyword>
<feature type="transmembrane region" description="Helical" evidence="5">
    <location>
        <begin position="326"/>
        <end position="348"/>
    </location>
</feature>
<dbReference type="InterPro" id="IPR029045">
    <property type="entry name" value="ClpP/crotonase-like_dom_sf"/>
</dbReference>
<protein>
    <submittedName>
        <fullName evidence="9">NfeD family protein</fullName>
    </submittedName>
</protein>